<dbReference type="Pfam" id="PF00528">
    <property type="entry name" value="BPD_transp_1"/>
    <property type="match status" value="1"/>
</dbReference>
<organism evidence="9 10">
    <name type="scientific">Paralcaligenes ureilyticus</name>
    <dbReference type="NCBI Taxonomy" id="627131"/>
    <lineage>
        <taxon>Bacteria</taxon>
        <taxon>Pseudomonadati</taxon>
        <taxon>Pseudomonadota</taxon>
        <taxon>Betaproteobacteria</taxon>
        <taxon>Burkholderiales</taxon>
        <taxon>Alcaligenaceae</taxon>
        <taxon>Paralcaligenes</taxon>
    </lineage>
</organism>
<sequence>MRDLTLPVHWRVLLLLPALIVFTAFWLIPIGVLVRISAGGNFFDTYSAILTDSRYVNSLWQTVMLSLVVTIATIILSVITGLFLSNNEFPGKRLLVSLLTLPLAFPGVVVGFMVIMLAGRQGLIGAVSQALFGHKLVFAYSMSGLFLGYLYFSIPKIVLSVMAAAQSLDKSLVEAAHSLGAGPWAVMRDVTLPALAPALIAAGAICFATSIGAFGTAFTLATDINVLPMTIYTEFTLNANLVTAAALSVVLGIVTWAILMLARNVAGATMSAGG</sequence>
<dbReference type="PANTHER" id="PTHR30183">
    <property type="entry name" value="MOLYBDENUM TRANSPORT SYSTEM PERMEASE PROTEIN MODB"/>
    <property type="match status" value="1"/>
</dbReference>
<dbReference type="PROSITE" id="PS50928">
    <property type="entry name" value="ABC_TM1"/>
    <property type="match status" value="1"/>
</dbReference>
<accession>A0A4R3MFL2</accession>
<dbReference type="Gene3D" id="1.10.3720.10">
    <property type="entry name" value="MetI-like"/>
    <property type="match status" value="1"/>
</dbReference>
<comment type="caution">
    <text evidence="9">The sequence shown here is derived from an EMBL/GenBank/DDBJ whole genome shotgun (WGS) entry which is preliminary data.</text>
</comment>
<keyword evidence="5 7" id="KW-1133">Transmembrane helix</keyword>
<comment type="similarity">
    <text evidence="7">Belongs to the binding-protein-dependent transport system permease family.</text>
</comment>
<dbReference type="OrthoDB" id="7056428at2"/>
<feature type="transmembrane region" description="Helical" evidence="7">
    <location>
        <begin position="131"/>
        <end position="152"/>
    </location>
</feature>
<dbReference type="Proteomes" id="UP000295525">
    <property type="component" value="Unassembled WGS sequence"/>
</dbReference>
<name>A0A4R3MFL2_9BURK</name>
<reference evidence="9 10" key="1">
    <citation type="submission" date="2019-03" db="EMBL/GenBank/DDBJ databases">
        <title>Genomic Encyclopedia of Type Strains, Phase IV (KMG-IV): sequencing the most valuable type-strain genomes for metagenomic binning, comparative biology and taxonomic classification.</title>
        <authorList>
            <person name="Goeker M."/>
        </authorList>
    </citation>
    <scope>NUCLEOTIDE SEQUENCE [LARGE SCALE GENOMIC DNA]</scope>
    <source>
        <strain evidence="9 10">DSM 24591</strain>
    </source>
</reference>
<comment type="subcellular location">
    <subcellularLocation>
        <location evidence="1 7">Cell membrane</location>
        <topology evidence="1 7">Multi-pass membrane protein</topology>
    </subcellularLocation>
</comment>
<dbReference type="RefSeq" id="WP_132579972.1">
    <property type="nucleotide sequence ID" value="NZ_SMAJ01000002.1"/>
</dbReference>
<evidence type="ECO:0000256" key="3">
    <source>
        <dbReference type="ARBA" id="ARBA00022475"/>
    </source>
</evidence>
<evidence type="ECO:0000313" key="9">
    <source>
        <dbReference type="EMBL" id="TCT10395.1"/>
    </source>
</evidence>
<evidence type="ECO:0000259" key="8">
    <source>
        <dbReference type="PROSITE" id="PS50928"/>
    </source>
</evidence>
<dbReference type="InterPro" id="IPR035906">
    <property type="entry name" value="MetI-like_sf"/>
</dbReference>
<dbReference type="AlphaFoldDB" id="A0A4R3MFL2"/>
<dbReference type="PANTHER" id="PTHR30183:SF2">
    <property type="entry name" value="IRON UTILIZATION PROTEIN"/>
    <property type="match status" value="1"/>
</dbReference>
<proteinExistence type="inferred from homology"/>
<dbReference type="CDD" id="cd06261">
    <property type="entry name" value="TM_PBP2"/>
    <property type="match status" value="1"/>
</dbReference>
<gene>
    <name evidence="9" type="ORF">EDC26_102352</name>
</gene>
<evidence type="ECO:0000256" key="5">
    <source>
        <dbReference type="ARBA" id="ARBA00022989"/>
    </source>
</evidence>
<dbReference type="SUPFAM" id="SSF161098">
    <property type="entry name" value="MetI-like"/>
    <property type="match status" value="1"/>
</dbReference>
<keyword evidence="6 7" id="KW-0472">Membrane</keyword>
<feature type="transmembrane region" description="Helical" evidence="7">
    <location>
        <begin position="194"/>
        <end position="221"/>
    </location>
</feature>
<feature type="transmembrane region" description="Helical" evidence="7">
    <location>
        <begin position="96"/>
        <end position="119"/>
    </location>
</feature>
<feature type="transmembrane region" description="Helical" evidence="7">
    <location>
        <begin position="58"/>
        <end position="84"/>
    </location>
</feature>
<dbReference type="GO" id="GO:0005886">
    <property type="term" value="C:plasma membrane"/>
    <property type="evidence" value="ECO:0007669"/>
    <property type="project" value="UniProtKB-SubCell"/>
</dbReference>
<feature type="transmembrane region" description="Helical" evidence="7">
    <location>
        <begin position="12"/>
        <end position="38"/>
    </location>
</feature>
<feature type="transmembrane region" description="Helical" evidence="7">
    <location>
        <begin position="241"/>
        <end position="262"/>
    </location>
</feature>
<keyword evidence="3" id="KW-1003">Cell membrane</keyword>
<evidence type="ECO:0000256" key="2">
    <source>
        <dbReference type="ARBA" id="ARBA00022448"/>
    </source>
</evidence>
<keyword evidence="4 7" id="KW-0812">Transmembrane</keyword>
<feature type="domain" description="ABC transmembrane type-1" evidence="8">
    <location>
        <begin position="59"/>
        <end position="262"/>
    </location>
</feature>
<evidence type="ECO:0000256" key="6">
    <source>
        <dbReference type="ARBA" id="ARBA00023136"/>
    </source>
</evidence>
<evidence type="ECO:0000256" key="7">
    <source>
        <dbReference type="RuleBase" id="RU363032"/>
    </source>
</evidence>
<dbReference type="EMBL" id="SMAJ01000002">
    <property type="protein sequence ID" value="TCT10395.1"/>
    <property type="molecule type" value="Genomic_DNA"/>
</dbReference>
<dbReference type="InterPro" id="IPR000515">
    <property type="entry name" value="MetI-like"/>
</dbReference>
<keyword evidence="10" id="KW-1185">Reference proteome</keyword>
<keyword evidence="2 7" id="KW-0813">Transport</keyword>
<evidence type="ECO:0000256" key="1">
    <source>
        <dbReference type="ARBA" id="ARBA00004651"/>
    </source>
</evidence>
<evidence type="ECO:0000256" key="4">
    <source>
        <dbReference type="ARBA" id="ARBA00022692"/>
    </source>
</evidence>
<dbReference type="GO" id="GO:0055085">
    <property type="term" value="P:transmembrane transport"/>
    <property type="evidence" value="ECO:0007669"/>
    <property type="project" value="InterPro"/>
</dbReference>
<protein>
    <submittedName>
        <fullName evidence="9">Putative spermidine/putrescine transport system permease protein</fullName>
    </submittedName>
</protein>
<evidence type="ECO:0000313" key="10">
    <source>
        <dbReference type="Proteomes" id="UP000295525"/>
    </source>
</evidence>